<dbReference type="Gene3D" id="3.30.465.10">
    <property type="match status" value="1"/>
</dbReference>
<dbReference type="InterPro" id="IPR006094">
    <property type="entry name" value="Oxid_FAD_bind_N"/>
</dbReference>
<dbReference type="Proteomes" id="UP001235760">
    <property type="component" value="Unassembled WGS sequence"/>
</dbReference>
<dbReference type="GO" id="GO:0019154">
    <property type="term" value="F:glycolate dehydrogenase activity"/>
    <property type="evidence" value="ECO:0007669"/>
    <property type="project" value="UniProtKB-EC"/>
</dbReference>
<keyword evidence="5" id="KW-1185">Reference proteome</keyword>
<sequence>MSKALNSLVERVRAARADGRVLAIQGAGSKAFYGEAVRGDRLDTRELSGISSYEPSELVITARGGTPLADIEAALAERGQCLPFEPPRFPDPDRPGQRGGTVGGMVAAGLAGPSRASVGGVRDYVLGATLLNGQAEVLSFGGQVMKNVAGYDVSRLLAGSMGMLGVICEVSLKVLPVVPASATLRFDCSEADAIERLQAWGGQPLPLQASAWWQGALVLRLGGARAAVDAAVQGFQSQGGDVIDAPLAQRFWGGLRDQTDEFFDQARRSLLDGAGLWRISVPAGAAPVPLQGEQLIEWHGAQRWWVSREPAAHIRAVAARAGGHATLYRARDKAALLAGASVFEPLAAPLDRIHRELKTSFDPDRVFNPGRLYPDL</sequence>
<evidence type="ECO:0000313" key="5">
    <source>
        <dbReference type="Proteomes" id="UP001235760"/>
    </source>
</evidence>
<dbReference type="InterPro" id="IPR036318">
    <property type="entry name" value="FAD-bd_PCMH-like_sf"/>
</dbReference>
<dbReference type="Pfam" id="PF01565">
    <property type="entry name" value="FAD_binding_4"/>
    <property type="match status" value="1"/>
</dbReference>
<dbReference type="PROSITE" id="PS51387">
    <property type="entry name" value="FAD_PCMH"/>
    <property type="match status" value="1"/>
</dbReference>
<dbReference type="PANTHER" id="PTHR11748:SF103">
    <property type="entry name" value="GLYCOLATE OXIDASE SUBUNIT GLCE"/>
    <property type="match status" value="1"/>
</dbReference>
<dbReference type="InterPro" id="IPR016164">
    <property type="entry name" value="FAD-linked_Oxase-like_C"/>
</dbReference>
<reference evidence="4 5" key="1">
    <citation type="submission" date="2023-08" db="EMBL/GenBank/DDBJ databases">
        <authorList>
            <person name="Roldan D.M."/>
            <person name="Menes R.J."/>
        </authorList>
    </citation>
    <scope>NUCLEOTIDE SEQUENCE [LARGE SCALE GENOMIC DNA]</scope>
    <source>
        <strain evidence="4 5">CCM 2812</strain>
    </source>
</reference>
<dbReference type="EMBL" id="JAUZEE010000014">
    <property type="protein sequence ID" value="MDP4302706.1"/>
    <property type="molecule type" value="Genomic_DNA"/>
</dbReference>
<dbReference type="SUPFAM" id="SSF55103">
    <property type="entry name" value="FAD-linked oxidases, C-terminal domain"/>
    <property type="match status" value="1"/>
</dbReference>
<name>A0ABT9G892_LEPDI</name>
<feature type="domain" description="FAD-binding PCMH-type" evidence="3">
    <location>
        <begin position="1"/>
        <end position="177"/>
    </location>
</feature>
<evidence type="ECO:0000256" key="2">
    <source>
        <dbReference type="ARBA" id="ARBA00022827"/>
    </source>
</evidence>
<dbReference type="InterPro" id="IPR016166">
    <property type="entry name" value="FAD-bd_PCMH"/>
</dbReference>
<evidence type="ECO:0000256" key="1">
    <source>
        <dbReference type="ARBA" id="ARBA00022630"/>
    </source>
</evidence>
<keyword evidence="2" id="KW-0274">FAD</keyword>
<protein>
    <submittedName>
        <fullName evidence="4">Glycolate oxidase subunit GlcE</fullName>
        <ecNumber evidence="4">1.1.99.14</ecNumber>
    </submittedName>
</protein>
<evidence type="ECO:0000259" key="3">
    <source>
        <dbReference type="PROSITE" id="PS51387"/>
    </source>
</evidence>
<dbReference type="RefSeq" id="WP_305751245.1">
    <property type="nucleotide sequence ID" value="NZ_JAUZEE010000014.1"/>
</dbReference>
<keyword evidence="4" id="KW-0560">Oxidoreductase</keyword>
<dbReference type="EC" id="1.1.99.14" evidence="4"/>
<proteinExistence type="predicted"/>
<keyword evidence="4" id="KW-0808">Transferase</keyword>
<dbReference type="NCBIfam" id="NF008439">
    <property type="entry name" value="PRK11282.1"/>
    <property type="match status" value="1"/>
</dbReference>
<gene>
    <name evidence="4" type="primary">glcE</name>
    <name evidence="4" type="ORF">Q8X39_18880</name>
</gene>
<keyword evidence="1" id="KW-0285">Flavoprotein</keyword>
<dbReference type="PANTHER" id="PTHR11748">
    <property type="entry name" value="D-LACTATE DEHYDROGENASE"/>
    <property type="match status" value="1"/>
</dbReference>
<accession>A0ABT9G892</accession>
<evidence type="ECO:0000313" key="4">
    <source>
        <dbReference type="EMBL" id="MDP4302706.1"/>
    </source>
</evidence>
<dbReference type="SUPFAM" id="SSF56176">
    <property type="entry name" value="FAD-binding/transporter-associated domain-like"/>
    <property type="match status" value="1"/>
</dbReference>
<dbReference type="InterPro" id="IPR016169">
    <property type="entry name" value="FAD-bd_PCMH_sub2"/>
</dbReference>
<comment type="caution">
    <text evidence="4">The sequence shown here is derived from an EMBL/GenBank/DDBJ whole genome shotgun (WGS) entry which is preliminary data.</text>
</comment>
<organism evidence="4 5">
    <name type="scientific">Leptothrix discophora</name>
    <dbReference type="NCBI Taxonomy" id="89"/>
    <lineage>
        <taxon>Bacteria</taxon>
        <taxon>Pseudomonadati</taxon>
        <taxon>Pseudomonadota</taxon>
        <taxon>Betaproteobacteria</taxon>
        <taxon>Burkholderiales</taxon>
        <taxon>Sphaerotilaceae</taxon>
        <taxon>Leptothrix</taxon>
    </lineage>
</organism>
<dbReference type="GO" id="GO:0016740">
    <property type="term" value="F:transferase activity"/>
    <property type="evidence" value="ECO:0007669"/>
    <property type="project" value="UniProtKB-KW"/>
</dbReference>